<proteinExistence type="predicted"/>
<dbReference type="Proteomes" id="UP000054618">
    <property type="component" value="Unassembled WGS sequence"/>
</dbReference>
<dbReference type="AlphaFoldDB" id="A0A0W0XT78"/>
<dbReference type="PATRIC" id="fig|45073.5.peg.2500"/>
<keyword evidence="2" id="KW-1185">Reference proteome</keyword>
<evidence type="ECO:0000313" key="1">
    <source>
        <dbReference type="EMBL" id="KTD47443.1"/>
    </source>
</evidence>
<evidence type="ECO:0000313" key="2">
    <source>
        <dbReference type="Proteomes" id="UP000054618"/>
    </source>
</evidence>
<protein>
    <submittedName>
        <fullName evidence="1">Type IV conjugative transfer system protein TraV</fullName>
    </submittedName>
</protein>
<organism evidence="1 2">
    <name type="scientific">Legionella quinlivanii</name>
    <dbReference type="NCBI Taxonomy" id="45073"/>
    <lineage>
        <taxon>Bacteria</taxon>
        <taxon>Pseudomonadati</taxon>
        <taxon>Pseudomonadota</taxon>
        <taxon>Gammaproteobacteria</taxon>
        <taxon>Legionellales</taxon>
        <taxon>Legionellaceae</taxon>
        <taxon>Legionella</taxon>
    </lineage>
</organism>
<dbReference type="RefSeq" id="WP_058508454.1">
    <property type="nucleotide sequence ID" value="NZ_CAAAIK010000035.1"/>
</dbReference>
<reference evidence="1 2" key="1">
    <citation type="submission" date="2015-11" db="EMBL/GenBank/DDBJ databases">
        <title>Genomic analysis of 38 Legionella species identifies large and diverse effector repertoires.</title>
        <authorList>
            <person name="Burstein D."/>
            <person name="Amaro F."/>
            <person name="Zusman T."/>
            <person name="Lifshitz Z."/>
            <person name="Cohen O."/>
            <person name="Gilbert J.A."/>
            <person name="Pupko T."/>
            <person name="Shuman H.A."/>
            <person name="Segal G."/>
        </authorList>
    </citation>
    <scope>NUCLEOTIDE SEQUENCE [LARGE SCALE GENOMIC DNA]</scope>
    <source>
        <strain evidence="1 2">CDC#1442-AUS-E</strain>
    </source>
</reference>
<accession>A0A0W0XT78</accession>
<sequence length="82" mass="9387">MVKPFLVLLSVFSVIGSTGCSHSIFDHQDVRCPFVERGGCQSMEQVNRMVDARRFTPDGQYVQQEQCRGCYFSSKPMMNQLF</sequence>
<gene>
    <name evidence="1" type="primary">traV</name>
    <name evidence="1" type="ORF">Lqui_2369</name>
</gene>
<dbReference type="EMBL" id="LNYS01000020">
    <property type="protein sequence ID" value="KTD47443.1"/>
    <property type="molecule type" value="Genomic_DNA"/>
</dbReference>
<dbReference type="PROSITE" id="PS51257">
    <property type="entry name" value="PROKAR_LIPOPROTEIN"/>
    <property type="match status" value="1"/>
</dbReference>
<name>A0A0W0XT78_9GAMM</name>
<dbReference type="STRING" id="45073.Lqui_2369"/>
<comment type="caution">
    <text evidence="1">The sequence shown here is derived from an EMBL/GenBank/DDBJ whole genome shotgun (WGS) entry which is preliminary data.</text>
</comment>